<reference evidence="2 3" key="1">
    <citation type="submission" date="2020-05" db="EMBL/GenBank/DDBJ databases">
        <title>Identification and distribution of gene clusters putatively required for synthesis of sphingolipid metabolism inhibitors in phylogenetically diverse species of the filamentous fungus Fusarium.</title>
        <authorList>
            <person name="Kim H.-S."/>
            <person name="Busman M."/>
            <person name="Brown D.W."/>
            <person name="Divon H."/>
            <person name="Uhlig S."/>
            <person name="Proctor R.H."/>
        </authorList>
    </citation>
    <scope>NUCLEOTIDE SEQUENCE [LARGE SCALE GENOMIC DNA]</scope>
    <source>
        <strain evidence="2 3">NRRL 66235</strain>
    </source>
</reference>
<gene>
    <name evidence="2" type="ORF">FMUND_15672</name>
</gene>
<dbReference type="Proteomes" id="UP000544331">
    <property type="component" value="Unassembled WGS sequence"/>
</dbReference>
<evidence type="ECO:0000313" key="3">
    <source>
        <dbReference type="Proteomes" id="UP000544331"/>
    </source>
</evidence>
<dbReference type="OrthoDB" id="5038285at2759"/>
<proteinExistence type="predicted"/>
<sequence length="196" mass="22789">MQQLVDQLNPNHEISRSLQNSNTRIQLFNEYDQPNVLSLWQDLLHEPRALPFRDEEFSRPEESKSLLDRRAEYYPGIPILLVDTNINRGEGLPAVQKKVKVHDTMDEFHHAPLMSNIARKRDDDELAQPFDECEEGVLGVEKNEANNIIDKVHGPARKWKVVRKRKNSADYDGDDELNQPDIKRAKPSRKPRCNPF</sequence>
<evidence type="ECO:0000256" key="1">
    <source>
        <dbReference type="SAM" id="MobiDB-lite"/>
    </source>
</evidence>
<name>A0A8H5XMW1_9HYPO</name>
<dbReference type="AlphaFoldDB" id="A0A8H5XMW1"/>
<evidence type="ECO:0000313" key="2">
    <source>
        <dbReference type="EMBL" id="KAF5696514.1"/>
    </source>
</evidence>
<organism evidence="2 3">
    <name type="scientific">Fusarium mundagurra</name>
    <dbReference type="NCBI Taxonomy" id="1567541"/>
    <lineage>
        <taxon>Eukaryota</taxon>
        <taxon>Fungi</taxon>
        <taxon>Dikarya</taxon>
        <taxon>Ascomycota</taxon>
        <taxon>Pezizomycotina</taxon>
        <taxon>Sordariomycetes</taxon>
        <taxon>Hypocreomycetidae</taxon>
        <taxon>Hypocreales</taxon>
        <taxon>Nectriaceae</taxon>
        <taxon>Fusarium</taxon>
        <taxon>Fusarium fujikuroi species complex</taxon>
    </lineage>
</organism>
<keyword evidence="3" id="KW-1185">Reference proteome</keyword>
<feature type="region of interest" description="Disordered" evidence="1">
    <location>
        <begin position="160"/>
        <end position="196"/>
    </location>
</feature>
<dbReference type="EMBL" id="JAAOAN010001179">
    <property type="protein sequence ID" value="KAF5696514.1"/>
    <property type="molecule type" value="Genomic_DNA"/>
</dbReference>
<accession>A0A8H5XMW1</accession>
<feature type="compositionally biased region" description="Basic residues" evidence="1">
    <location>
        <begin position="185"/>
        <end position="196"/>
    </location>
</feature>
<comment type="caution">
    <text evidence="2">The sequence shown here is derived from an EMBL/GenBank/DDBJ whole genome shotgun (WGS) entry which is preliminary data.</text>
</comment>
<protein>
    <submittedName>
        <fullName evidence="2">Uncharacterized protein</fullName>
    </submittedName>
</protein>